<dbReference type="AlphaFoldDB" id="A0A6M3XZZ9"/>
<name>A0A6M3XZZ9_9ZZZZ</name>
<evidence type="ECO:0000313" key="1">
    <source>
        <dbReference type="EMBL" id="QJI03393.1"/>
    </source>
</evidence>
<reference evidence="1" key="1">
    <citation type="submission" date="2020-03" db="EMBL/GenBank/DDBJ databases">
        <title>The deep terrestrial virosphere.</title>
        <authorList>
            <person name="Holmfeldt K."/>
            <person name="Nilsson E."/>
            <person name="Simone D."/>
            <person name="Lopez-Fernandez M."/>
            <person name="Wu X."/>
            <person name="de Brujin I."/>
            <person name="Lundin D."/>
            <person name="Andersson A."/>
            <person name="Bertilsson S."/>
            <person name="Dopson M."/>
        </authorList>
    </citation>
    <scope>NUCLEOTIDE SEQUENCE</scope>
    <source>
        <strain evidence="1">TM448B04481</strain>
    </source>
</reference>
<sequence>MNYRPRIGQAAADGLLIVCKCYVCRRSRAYLATDLVQAYHPEIFIDDLFGGNCPRCGSSHNWRVKQRFPSNADVGMLTVRRLTGIRQTPLWRDELYSAPEKAKNG</sequence>
<accession>A0A6M3XZZ9</accession>
<gene>
    <name evidence="1" type="ORF">TM448B04481_0003</name>
</gene>
<proteinExistence type="predicted"/>
<dbReference type="EMBL" id="MT145084">
    <property type="protein sequence ID" value="QJI03393.1"/>
    <property type="molecule type" value="Genomic_DNA"/>
</dbReference>
<organism evidence="1">
    <name type="scientific">viral metagenome</name>
    <dbReference type="NCBI Taxonomy" id="1070528"/>
    <lineage>
        <taxon>unclassified sequences</taxon>
        <taxon>metagenomes</taxon>
        <taxon>organismal metagenomes</taxon>
    </lineage>
</organism>
<protein>
    <submittedName>
        <fullName evidence="1">Uncharacterized protein</fullName>
    </submittedName>
</protein>